<name>A0A1G8H3I3_9FLAO</name>
<organism evidence="1 2">
    <name type="scientific">Chryseobacterium taeanense</name>
    <dbReference type="NCBI Taxonomy" id="311334"/>
    <lineage>
        <taxon>Bacteria</taxon>
        <taxon>Pseudomonadati</taxon>
        <taxon>Bacteroidota</taxon>
        <taxon>Flavobacteriia</taxon>
        <taxon>Flavobacteriales</taxon>
        <taxon>Weeksellaceae</taxon>
        <taxon>Chryseobacterium group</taxon>
        <taxon>Chryseobacterium</taxon>
    </lineage>
</organism>
<accession>A0A1G8H3I3</accession>
<protein>
    <submittedName>
        <fullName evidence="1">Uncharacterized protein</fullName>
    </submittedName>
</protein>
<sequence length="48" mass="5696">MKLSGGTKPCYEVSLNYDYSHIQFELKKRTEARSIEMKSSFYIVFIQK</sequence>
<dbReference type="Proteomes" id="UP000198869">
    <property type="component" value="Unassembled WGS sequence"/>
</dbReference>
<evidence type="ECO:0000313" key="2">
    <source>
        <dbReference type="Proteomes" id="UP000198869"/>
    </source>
</evidence>
<evidence type="ECO:0000313" key="1">
    <source>
        <dbReference type="EMBL" id="SDI01187.1"/>
    </source>
</evidence>
<dbReference type="EMBL" id="FNDW01000003">
    <property type="protein sequence ID" value="SDI01187.1"/>
    <property type="molecule type" value="Genomic_DNA"/>
</dbReference>
<gene>
    <name evidence="1" type="ORF">SAMN05421846_103237</name>
</gene>
<proteinExistence type="predicted"/>
<keyword evidence="2" id="KW-1185">Reference proteome</keyword>
<dbReference type="AlphaFoldDB" id="A0A1G8H3I3"/>
<reference evidence="2" key="1">
    <citation type="submission" date="2016-10" db="EMBL/GenBank/DDBJ databases">
        <authorList>
            <person name="Varghese N."/>
            <person name="Submissions S."/>
        </authorList>
    </citation>
    <scope>NUCLEOTIDE SEQUENCE [LARGE SCALE GENOMIC DNA]</scope>
    <source>
        <strain evidence="2">DSM 17071</strain>
    </source>
</reference>